<keyword evidence="1" id="KW-0472">Membrane</keyword>
<protein>
    <submittedName>
        <fullName evidence="3">Prepilin peptidase</fullName>
        <ecNumber evidence="3">3.4.23.43</ecNumber>
    </submittedName>
</protein>
<feature type="transmembrane region" description="Helical" evidence="1">
    <location>
        <begin position="96"/>
        <end position="118"/>
    </location>
</feature>
<dbReference type="GO" id="GO:0016020">
    <property type="term" value="C:membrane"/>
    <property type="evidence" value="ECO:0007669"/>
    <property type="project" value="InterPro"/>
</dbReference>
<feature type="domain" description="Prepilin type IV endopeptidase peptidase" evidence="2">
    <location>
        <begin position="18"/>
        <end position="112"/>
    </location>
</feature>
<accession>A0A975TUR8</accession>
<reference evidence="3 4" key="1">
    <citation type="submission" date="2021-07" db="EMBL/GenBank/DDBJ databases">
        <title>Karlodiniumbacter phycospheric gen. nov., sp. nov., a phycosphere bacterium isolated from karlodinium veneficum.</title>
        <authorList>
            <person name="Peng Y."/>
            <person name="Jiang L."/>
            <person name="Lee J."/>
        </authorList>
    </citation>
    <scope>NUCLEOTIDE SEQUENCE</scope>
    <source>
        <strain evidence="3 4">N5</strain>
    </source>
</reference>
<feature type="transmembrane region" description="Helical" evidence="1">
    <location>
        <begin position="60"/>
        <end position="84"/>
    </location>
</feature>
<dbReference type="AlphaFoldDB" id="A0A975TUR8"/>
<feature type="transmembrane region" description="Helical" evidence="1">
    <location>
        <begin position="12"/>
        <end position="29"/>
    </location>
</feature>
<dbReference type="RefSeq" id="WP_068353691.1">
    <property type="nucleotide sequence ID" value="NZ_JAIMBW010000001.1"/>
</dbReference>
<evidence type="ECO:0000256" key="1">
    <source>
        <dbReference type="SAM" id="Phobius"/>
    </source>
</evidence>
<name>A0A975TUR8_9RHOB</name>
<keyword evidence="1" id="KW-1133">Transmembrane helix</keyword>
<evidence type="ECO:0000259" key="2">
    <source>
        <dbReference type="Pfam" id="PF01478"/>
    </source>
</evidence>
<dbReference type="EMBL" id="JAIMBW010000001">
    <property type="protein sequence ID" value="MBY4895031.1"/>
    <property type="molecule type" value="Genomic_DNA"/>
</dbReference>
<dbReference type="EC" id="3.4.23.43" evidence="3"/>
<keyword evidence="4" id="KW-1185">Reference proteome</keyword>
<organism evidence="3">
    <name type="scientific">Gymnodinialimonas phycosphaerae</name>
    <dbReference type="NCBI Taxonomy" id="2841589"/>
    <lineage>
        <taxon>Bacteria</taxon>
        <taxon>Pseudomonadati</taxon>
        <taxon>Pseudomonadota</taxon>
        <taxon>Alphaproteobacteria</taxon>
        <taxon>Rhodobacterales</taxon>
        <taxon>Paracoccaceae</taxon>
        <taxon>Gymnodinialimonas</taxon>
    </lineage>
</organism>
<dbReference type="Pfam" id="PF01478">
    <property type="entry name" value="Peptidase_A24"/>
    <property type="match status" value="1"/>
</dbReference>
<feature type="transmembrane region" description="Helical" evidence="1">
    <location>
        <begin position="36"/>
        <end position="54"/>
    </location>
</feature>
<dbReference type="GO" id="GO:0004190">
    <property type="term" value="F:aspartic-type endopeptidase activity"/>
    <property type="evidence" value="ECO:0007669"/>
    <property type="project" value="UniProtKB-EC"/>
</dbReference>
<evidence type="ECO:0000313" key="3">
    <source>
        <dbReference type="EMBL" id="QXL87640.1"/>
    </source>
</evidence>
<evidence type="ECO:0000313" key="4">
    <source>
        <dbReference type="Proteomes" id="UP000693972"/>
    </source>
</evidence>
<dbReference type="Gene3D" id="1.20.120.1220">
    <property type="match status" value="1"/>
</dbReference>
<gene>
    <name evidence="3" type="ORF">KUL25_19910</name>
</gene>
<keyword evidence="1" id="KW-0812">Transmembrane</keyword>
<dbReference type="InterPro" id="IPR000045">
    <property type="entry name" value="Prepilin_IV_endopep_pep"/>
</dbReference>
<keyword evidence="3" id="KW-0378">Hydrolase</keyword>
<dbReference type="EMBL" id="CP078073">
    <property type="protein sequence ID" value="QXL87640.1"/>
    <property type="molecule type" value="Genomic_DNA"/>
</dbReference>
<proteinExistence type="predicted"/>
<dbReference type="Proteomes" id="UP000693972">
    <property type="component" value="Unassembled WGS sequence"/>
</dbReference>
<feature type="transmembrane region" description="Helical" evidence="1">
    <location>
        <begin position="144"/>
        <end position="165"/>
    </location>
</feature>
<sequence length="167" mass="17856">MTLTLTTLESMWFLPLALPICIWVALSDLRQMRIPNVAVLALTGVFLVTGLFALPMDAYLWRLAALGIVLVAGFVITSLGLVGAGDSKFAAAMAPFIAPGDYLFFLALFSLVLIGSWITHRSAGRVPAVRRATAHWSSWEQGKLFPMGVALAGALVIYLAMGFTAGV</sequence>